<dbReference type="InterPro" id="IPR036104">
    <property type="entry name" value="BFN_sf"/>
</dbReference>
<comment type="caution">
    <text evidence="3">The sequence shown here is derived from an EMBL/GenBank/DDBJ whole genome shotgun (WGS) entry which is preliminary data.</text>
</comment>
<dbReference type="Pfam" id="PF02151">
    <property type="entry name" value="UVR"/>
    <property type="match status" value="1"/>
</dbReference>
<dbReference type="InterPro" id="IPR001943">
    <property type="entry name" value="UVR_dom"/>
</dbReference>
<accession>J9G910</accession>
<dbReference type="InterPro" id="IPR003729">
    <property type="entry name" value="Bi_nuclease_dom"/>
</dbReference>
<evidence type="ECO:0000259" key="1">
    <source>
        <dbReference type="Pfam" id="PF02151"/>
    </source>
</evidence>
<dbReference type="AlphaFoldDB" id="J9G910"/>
<organism evidence="3">
    <name type="scientific">gut metagenome</name>
    <dbReference type="NCBI Taxonomy" id="749906"/>
    <lineage>
        <taxon>unclassified sequences</taxon>
        <taxon>metagenomes</taxon>
        <taxon>organismal metagenomes</taxon>
    </lineage>
</organism>
<name>J9G910_9ZZZZ</name>
<reference evidence="3" key="1">
    <citation type="journal article" date="2012" name="PLoS ONE">
        <title>Gene sets for utilization of primary and secondary nutrition supplies in the distal gut of endangered iberian lynx.</title>
        <authorList>
            <person name="Alcaide M."/>
            <person name="Messina E."/>
            <person name="Richter M."/>
            <person name="Bargiela R."/>
            <person name="Peplies J."/>
            <person name="Huws S.A."/>
            <person name="Newbold C.J."/>
            <person name="Golyshin P.N."/>
            <person name="Simon M.A."/>
            <person name="Lopez G."/>
            <person name="Yakimov M.M."/>
            <person name="Ferrer M."/>
        </authorList>
    </citation>
    <scope>NUCLEOTIDE SEQUENCE</scope>
</reference>
<feature type="domain" description="UVR" evidence="1">
    <location>
        <begin position="152"/>
        <end position="177"/>
    </location>
</feature>
<protein>
    <submittedName>
        <fullName evidence="3">Protein containing DUF151</fullName>
    </submittedName>
</protein>
<dbReference type="SUPFAM" id="SSF103256">
    <property type="entry name" value="Hypothetical protein TM0160"/>
    <property type="match status" value="1"/>
</dbReference>
<dbReference type="Pfam" id="PF02577">
    <property type="entry name" value="BFN_dom"/>
    <property type="match status" value="1"/>
</dbReference>
<dbReference type="EMBL" id="AMCI01002056">
    <property type="protein sequence ID" value="EJX03732.1"/>
    <property type="molecule type" value="Genomic_DNA"/>
</dbReference>
<sequence length="187" mass="21048">MYDNYVKLQIEGLTRGSELQDAFILVLSERENEQFLPILVNHEGYIRLKAALHDGDYTPTKLMNQLARRVGMTLIGVRIMAPKNGETNALIDFELINEVVSISVPVADAVIAALETKANLWTAKDNFFRQHPQSDNPNAVALPLSAMNEKLLREALEGAVEEENFELAGILRDELKKREQTEEEKDA</sequence>
<evidence type="ECO:0000313" key="3">
    <source>
        <dbReference type="EMBL" id="EJX03732.1"/>
    </source>
</evidence>
<dbReference type="Gene3D" id="3.10.690.10">
    <property type="entry name" value="Bifunctional nuclease domain"/>
    <property type="match status" value="1"/>
</dbReference>
<evidence type="ECO:0000259" key="2">
    <source>
        <dbReference type="Pfam" id="PF02577"/>
    </source>
</evidence>
<dbReference type="GO" id="GO:0004518">
    <property type="term" value="F:nuclease activity"/>
    <property type="evidence" value="ECO:0007669"/>
    <property type="project" value="InterPro"/>
</dbReference>
<feature type="domain" description="BFN" evidence="2">
    <location>
        <begin position="25"/>
        <end position="124"/>
    </location>
</feature>
<gene>
    <name evidence="3" type="ORF">EVA_08156</name>
</gene>
<proteinExistence type="predicted"/>